<name>A0A0M6WYE2_9FIRM</name>
<dbReference type="AlphaFoldDB" id="A0A0M6WYE2"/>
<comment type="subcellular location">
    <subcellularLocation>
        <location evidence="2">Cell membrane</location>
        <topology evidence="2">Multi-pass membrane protein</topology>
    </subcellularLocation>
</comment>
<dbReference type="SUPFAM" id="SSF55874">
    <property type="entry name" value="ATPase domain of HSP90 chaperone/DNA topoisomerase II/histidine kinase"/>
    <property type="match status" value="1"/>
</dbReference>
<evidence type="ECO:0000256" key="10">
    <source>
        <dbReference type="ARBA" id="ARBA00022840"/>
    </source>
</evidence>
<keyword evidence="4" id="KW-1003">Cell membrane</keyword>
<dbReference type="Gene3D" id="3.30.565.10">
    <property type="entry name" value="Histidine kinase-like ATPase, C-terminal domain"/>
    <property type="match status" value="1"/>
</dbReference>
<dbReference type="Gene3D" id="6.10.340.10">
    <property type="match status" value="1"/>
</dbReference>
<evidence type="ECO:0000256" key="12">
    <source>
        <dbReference type="ARBA" id="ARBA00023012"/>
    </source>
</evidence>
<organism evidence="16 17">
    <name type="scientific">Roseburia faecis</name>
    <dbReference type="NCBI Taxonomy" id="301302"/>
    <lineage>
        <taxon>Bacteria</taxon>
        <taxon>Bacillati</taxon>
        <taxon>Bacillota</taxon>
        <taxon>Clostridia</taxon>
        <taxon>Lachnospirales</taxon>
        <taxon>Lachnospiraceae</taxon>
        <taxon>Roseburia</taxon>
    </lineage>
</organism>
<dbReference type="OrthoDB" id="9780718at2"/>
<evidence type="ECO:0000256" key="9">
    <source>
        <dbReference type="ARBA" id="ARBA00022777"/>
    </source>
</evidence>
<dbReference type="GO" id="GO:0005886">
    <property type="term" value="C:plasma membrane"/>
    <property type="evidence" value="ECO:0007669"/>
    <property type="project" value="UniProtKB-SubCell"/>
</dbReference>
<evidence type="ECO:0000256" key="13">
    <source>
        <dbReference type="ARBA" id="ARBA00023136"/>
    </source>
</evidence>
<keyword evidence="12" id="KW-0902">Two-component regulatory system</keyword>
<keyword evidence="17" id="KW-1185">Reference proteome</keyword>
<dbReference type="GO" id="GO:0005524">
    <property type="term" value="F:ATP binding"/>
    <property type="evidence" value="ECO:0007669"/>
    <property type="project" value="UniProtKB-KW"/>
</dbReference>
<keyword evidence="5" id="KW-0597">Phosphoprotein</keyword>
<evidence type="ECO:0000256" key="6">
    <source>
        <dbReference type="ARBA" id="ARBA00022679"/>
    </source>
</evidence>
<dbReference type="CDD" id="cd00082">
    <property type="entry name" value="HisKA"/>
    <property type="match status" value="1"/>
</dbReference>
<evidence type="ECO:0000256" key="7">
    <source>
        <dbReference type="ARBA" id="ARBA00022692"/>
    </source>
</evidence>
<dbReference type="InterPro" id="IPR003661">
    <property type="entry name" value="HisK_dim/P_dom"/>
</dbReference>
<protein>
    <recommendedName>
        <fullName evidence="3">histidine kinase</fullName>
        <ecNumber evidence="3">2.7.13.3</ecNumber>
    </recommendedName>
</protein>
<keyword evidence="10" id="KW-0067">ATP-binding</keyword>
<evidence type="ECO:0000259" key="15">
    <source>
        <dbReference type="PROSITE" id="PS50109"/>
    </source>
</evidence>
<keyword evidence="9 16" id="KW-0418">Kinase</keyword>
<evidence type="ECO:0000313" key="17">
    <source>
        <dbReference type="Proteomes" id="UP000049979"/>
    </source>
</evidence>
<dbReference type="Gene3D" id="1.10.287.130">
    <property type="match status" value="1"/>
</dbReference>
<dbReference type="EMBL" id="CVRR01000071">
    <property type="protein sequence ID" value="CRL42680.1"/>
    <property type="molecule type" value="Genomic_DNA"/>
</dbReference>
<keyword evidence="11 14" id="KW-1133">Transmembrane helix</keyword>
<reference evidence="17" key="1">
    <citation type="submission" date="2015-05" db="EMBL/GenBank/DDBJ databases">
        <authorList>
            <consortium name="Pathogen Informatics"/>
        </authorList>
    </citation>
    <scope>NUCLEOTIDE SEQUENCE [LARGE SCALE GENOMIC DNA]</scope>
    <source>
        <strain evidence="17">M72</strain>
    </source>
</reference>
<dbReference type="InterPro" id="IPR005467">
    <property type="entry name" value="His_kinase_dom"/>
</dbReference>
<keyword evidence="13 14" id="KW-0472">Membrane</keyword>
<dbReference type="Pfam" id="PF02518">
    <property type="entry name" value="HATPase_c"/>
    <property type="match status" value="1"/>
</dbReference>
<comment type="catalytic activity">
    <reaction evidence="1">
        <text>ATP + protein L-histidine = ADP + protein N-phospho-L-histidine.</text>
        <dbReference type="EC" id="2.7.13.3"/>
    </reaction>
</comment>
<evidence type="ECO:0000313" key="16">
    <source>
        <dbReference type="EMBL" id="CRL42680.1"/>
    </source>
</evidence>
<sequence length="362" mass="41170">MNNYKKFAAKFCGVELLIIALANIVYYVTANNQEPCISRVQDKTETIYKIIYAQTDYRTWILMDVVLGILFLLSVFLICYIGKKIIKPFEQMQSLTEELAKGNLSVPIKAEKSKFLGRFLWGMDMLRETLESNKEKELALQKEKKTLILSLTHDIRTPLSAIRLYAKALAENLYTTGERRVEACQGIEKNVKEIEEYVNEITLASREDFLQLSVNPGEVYLSHVIDAIRGLYEEKLHNLHTGFQIASYTDLLLKGDADRLIEVLQNLLENAIKYGDGKCISIDFSEEEDCRLITVRNSGCSLKQEELINLFDSFYRGSNVGSADGSGLGLYISRQLMQKMDGEVFAEIKEDDFCATVVVRKA</sequence>
<dbReference type="GO" id="GO:0000155">
    <property type="term" value="F:phosphorelay sensor kinase activity"/>
    <property type="evidence" value="ECO:0007669"/>
    <property type="project" value="InterPro"/>
</dbReference>
<dbReference type="PRINTS" id="PR00344">
    <property type="entry name" value="BCTRLSENSOR"/>
</dbReference>
<keyword evidence="7 14" id="KW-0812">Transmembrane</keyword>
<feature type="transmembrane region" description="Helical" evidence="14">
    <location>
        <begin position="60"/>
        <end position="82"/>
    </location>
</feature>
<feature type="transmembrane region" description="Helical" evidence="14">
    <location>
        <begin position="7"/>
        <end position="28"/>
    </location>
</feature>
<dbReference type="Pfam" id="PF00512">
    <property type="entry name" value="HisKA"/>
    <property type="match status" value="1"/>
</dbReference>
<dbReference type="InterPro" id="IPR004358">
    <property type="entry name" value="Sig_transdc_His_kin-like_C"/>
</dbReference>
<evidence type="ECO:0000256" key="11">
    <source>
        <dbReference type="ARBA" id="ARBA00022989"/>
    </source>
</evidence>
<dbReference type="PANTHER" id="PTHR45528">
    <property type="entry name" value="SENSOR HISTIDINE KINASE CPXA"/>
    <property type="match status" value="1"/>
</dbReference>
<dbReference type="Proteomes" id="UP000049979">
    <property type="component" value="Unassembled WGS sequence"/>
</dbReference>
<accession>A0A0M6WYE2</accession>
<proteinExistence type="predicted"/>
<dbReference type="InterPro" id="IPR036890">
    <property type="entry name" value="HATPase_C_sf"/>
</dbReference>
<dbReference type="SUPFAM" id="SSF47384">
    <property type="entry name" value="Homodimeric domain of signal transducing histidine kinase"/>
    <property type="match status" value="1"/>
</dbReference>
<dbReference type="CDD" id="cd00075">
    <property type="entry name" value="HATPase"/>
    <property type="match status" value="1"/>
</dbReference>
<dbReference type="EC" id="2.7.13.3" evidence="3"/>
<dbReference type="InterPro" id="IPR050398">
    <property type="entry name" value="HssS/ArlS-like"/>
</dbReference>
<keyword evidence="6" id="KW-0808">Transferase</keyword>
<gene>
    <name evidence="16" type="ORF">M72_16371</name>
</gene>
<evidence type="ECO:0000256" key="4">
    <source>
        <dbReference type="ARBA" id="ARBA00022475"/>
    </source>
</evidence>
<dbReference type="SMART" id="SM00387">
    <property type="entry name" value="HATPase_c"/>
    <property type="match status" value="1"/>
</dbReference>
<evidence type="ECO:0000256" key="1">
    <source>
        <dbReference type="ARBA" id="ARBA00000085"/>
    </source>
</evidence>
<keyword evidence="8" id="KW-0547">Nucleotide-binding</keyword>
<evidence type="ECO:0000256" key="2">
    <source>
        <dbReference type="ARBA" id="ARBA00004651"/>
    </source>
</evidence>
<dbReference type="InterPro" id="IPR003594">
    <property type="entry name" value="HATPase_dom"/>
</dbReference>
<evidence type="ECO:0000256" key="8">
    <source>
        <dbReference type="ARBA" id="ARBA00022741"/>
    </source>
</evidence>
<feature type="domain" description="Histidine kinase" evidence="15">
    <location>
        <begin position="150"/>
        <end position="344"/>
    </location>
</feature>
<evidence type="ECO:0000256" key="3">
    <source>
        <dbReference type="ARBA" id="ARBA00012438"/>
    </source>
</evidence>
<evidence type="ECO:0000256" key="14">
    <source>
        <dbReference type="SAM" id="Phobius"/>
    </source>
</evidence>
<dbReference type="InterPro" id="IPR036097">
    <property type="entry name" value="HisK_dim/P_sf"/>
</dbReference>
<evidence type="ECO:0000256" key="5">
    <source>
        <dbReference type="ARBA" id="ARBA00022553"/>
    </source>
</evidence>
<dbReference type="PANTHER" id="PTHR45528:SF1">
    <property type="entry name" value="SENSOR HISTIDINE KINASE CPXA"/>
    <property type="match status" value="1"/>
</dbReference>
<dbReference type="RefSeq" id="WP_055068763.1">
    <property type="nucleotide sequence ID" value="NZ_CP173697.1"/>
</dbReference>
<dbReference type="PROSITE" id="PS50109">
    <property type="entry name" value="HIS_KIN"/>
    <property type="match status" value="1"/>
</dbReference>
<dbReference type="SMART" id="SM00388">
    <property type="entry name" value="HisKA"/>
    <property type="match status" value="1"/>
</dbReference>